<dbReference type="Gene3D" id="3.40.50.2300">
    <property type="match status" value="1"/>
</dbReference>
<dbReference type="EMBL" id="DQAY01000206">
    <property type="protein sequence ID" value="HCO27749.1"/>
    <property type="molecule type" value="Genomic_DNA"/>
</dbReference>
<accession>A0A3D3RG04</accession>
<dbReference type="InterPro" id="IPR011006">
    <property type="entry name" value="CheY-like_superfamily"/>
</dbReference>
<sequence>MKVLVVDEVGYTCYVHTRLLEELGYQVICASSGFEALSILEMDSEIKIMFSELVMRELDGLKLFLKVQKQERYNDDGQLDSPMFFLLTSLQQGNQSHSRQLERLELAKKLGITGVIYKTRDRDELKQAFGESLKTALGALSESAPLDIHSPAQHLCETITEIIESKNLDAAEEFYDLIKSQTEYLVYFIENSQKQIETA</sequence>
<evidence type="ECO:0000259" key="3">
    <source>
        <dbReference type="PROSITE" id="PS50110"/>
    </source>
</evidence>
<evidence type="ECO:0000313" key="4">
    <source>
        <dbReference type="EMBL" id="HCO27749.1"/>
    </source>
</evidence>
<dbReference type="PROSITE" id="PS50110">
    <property type="entry name" value="RESPONSE_REGULATORY"/>
    <property type="match status" value="1"/>
</dbReference>
<dbReference type="AlphaFoldDB" id="A0A3D3RG04"/>
<keyword evidence="1" id="KW-0597">Phosphoprotein</keyword>
<dbReference type="InterPro" id="IPR001789">
    <property type="entry name" value="Sig_transdc_resp-reg_receiver"/>
</dbReference>
<reference evidence="4 5" key="1">
    <citation type="journal article" date="2018" name="Nat. Biotechnol.">
        <title>A standardized bacterial taxonomy based on genome phylogeny substantially revises the tree of life.</title>
        <authorList>
            <person name="Parks D.H."/>
            <person name="Chuvochina M."/>
            <person name="Waite D.W."/>
            <person name="Rinke C."/>
            <person name="Skarshewski A."/>
            <person name="Chaumeil P.A."/>
            <person name="Hugenholtz P."/>
        </authorList>
    </citation>
    <scope>NUCLEOTIDE SEQUENCE [LARGE SCALE GENOMIC DNA]</scope>
    <source>
        <strain evidence="4">UBA9375</strain>
    </source>
</reference>
<evidence type="ECO:0000313" key="5">
    <source>
        <dbReference type="Proteomes" id="UP000263642"/>
    </source>
</evidence>
<gene>
    <name evidence="4" type="ORF">DIT97_33880</name>
</gene>
<dbReference type="InterPro" id="IPR050595">
    <property type="entry name" value="Bact_response_regulator"/>
</dbReference>
<protein>
    <recommendedName>
        <fullName evidence="3">Response regulatory domain-containing protein</fullName>
    </recommendedName>
</protein>
<dbReference type="PANTHER" id="PTHR44591:SF3">
    <property type="entry name" value="RESPONSE REGULATORY DOMAIN-CONTAINING PROTEIN"/>
    <property type="match status" value="1"/>
</dbReference>
<feature type="domain" description="Response regulatory" evidence="3">
    <location>
        <begin position="2"/>
        <end position="133"/>
    </location>
</feature>
<evidence type="ECO:0000256" key="2">
    <source>
        <dbReference type="PROSITE-ProRule" id="PRU00169"/>
    </source>
</evidence>
<dbReference type="SMART" id="SM00448">
    <property type="entry name" value="REC"/>
    <property type="match status" value="1"/>
</dbReference>
<organism evidence="4 5">
    <name type="scientific">Gimesia maris</name>
    <dbReference type="NCBI Taxonomy" id="122"/>
    <lineage>
        <taxon>Bacteria</taxon>
        <taxon>Pseudomonadati</taxon>
        <taxon>Planctomycetota</taxon>
        <taxon>Planctomycetia</taxon>
        <taxon>Planctomycetales</taxon>
        <taxon>Planctomycetaceae</taxon>
        <taxon>Gimesia</taxon>
    </lineage>
</organism>
<comment type="caution">
    <text evidence="2">Lacks conserved residue(s) required for the propagation of feature annotation.</text>
</comment>
<proteinExistence type="predicted"/>
<evidence type="ECO:0000256" key="1">
    <source>
        <dbReference type="ARBA" id="ARBA00022553"/>
    </source>
</evidence>
<dbReference type="SUPFAM" id="SSF52172">
    <property type="entry name" value="CheY-like"/>
    <property type="match status" value="1"/>
</dbReference>
<dbReference type="Proteomes" id="UP000263642">
    <property type="component" value="Unassembled WGS sequence"/>
</dbReference>
<comment type="caution">
    <text evidence="4">The sequence shown here is derived from an EMBL/GenBank/DDBJ whole genome shotgun (WGS) entry which is preliminary data.</text>
</comment>
<name>A0A3D3RG04_9PLAN</name>
<dbReference type="GO" id="GO:0000160">
    <property type="term" value="P:phosphorelay signal transduction system"/>
    <property type="evidence" value="ECO:0007669"/>
    <property type="project" value="InterPro"/>
</dbReference>
<dbReference type="PANTHER" id="PTHR44591">
    <property type="entry name" value="STRESS RESPONSE REGULATOR PROTEIN 1"/>
    <property type="match status" value="1"/>
</dbReference>